<evidence type="ECO:0000313" key="1">
    <source>
        <dbReference type="EMBL" id="CAF1019087.1"/>
    </source>
</evidence>
<dbReference type="OrthoDB" id="387657at2759"/>
<name>A0A814I1G5_9BILA</name>
<dbReference type="Proteomes" id="UP000663879">
    <property type="component" value="Unassembled WGS sequence"/>
</dbReference>
<comment type="caution">
    <text evidence="1">The sequence shown here is derived from an EMBL/GenBank/DDBJ whole genome shotgun (WGS) entry which is preliminary data.</text>
</comment>
<evidence type="ECO:0000313" key="2">
    <source>
        <dbReference type="Proteomes" id="UP000663879"/>
    </source>
</evidence>
<gene>
    <name evidence="1" type="ORF">OXX778_LOCUS17286</name>
</gene>
<sequence length="94" mass="10793">NSTGDLYDCSTCSNRNNCYQTSSSVLKAYSDGCRIDYIMYKFRKNLIVQCKEYRVCLSKIGDTNIQSSLDFQTALRNANLAPKYYESTRYQLAP</sequence>
<dbReference type="AlphaFoldDB" id="A0A814I1G5"/>
<protein>
    <submittedName>
        <fullName evidence="1">Uncharacterized protein</fullName>
    </submittedName>
</protein>
<keyword evidence="2" id="KW-1185">Reference proteome</keyword>
<reference evidence="1" key="1">
    <citation type="submission" date="2021-02" db="EMBL/GenBank/DDBJ databases">
        <authorList>
            <person name="Nowell W R."/>
        </authorList>
    </citation>
    <scope>NUCLEOTIDE SEQUENCE</scope>
    <source>
        <strain evidence="1">Ploen Becks lab</strain>
    </source>
</reference>
<organism evidence="1 2">
    <name type="scientific">Brachionus calyciflorus</name>
    <dbReference type="NCBI Taxonomy" id="104777"/>
    <lineage>
        <taxon>Eukaryota</taxon>
        <taxon>Metazoa</taxon>
        <taxon>Spiralia</taxon>
        <taxon>Gnathifera</taxon>
        <taxon>Rotifera</taxon>
        <taxon>Eurotatoria</taxon>
        <taxon>Monogononta</taxon>
        <taxon>Pseudotrocha</taxon>
        <taxon>Ploima</taxon>
        <taxon>Brachionidae</taxon>
        <taxon>Brachionus</taxon>
    </lineage>
</organism>
<accession>A0A814I1G5</accession>
<proteinExistence type="predicted"/>
<feature type="non-terminal residue" evidence="1">
    <location>
        <position position="1"/>
    </location>
</feature>
<dbReference type="EMBL" id="CAJNOC010004370">
    <property type="protein sequence ID" value="CAF1019087.1"/>
    <property type="molecule type" value="Genomic_DNA"/>
</dbReference>